<dbReference type="EMBL" id="RJPS01000004">
    <property type="protein sequence ID" value="RSJ90480.1"/>
    <property type="molecule type" value="Genomic_DNA"/>
</dbReference>
<evidence type="ECO:0000313" key="1">
    <source>
        <dbReference type="EMBL" id="GEN97525.1"/>
    </source>
</evidence>
<comment type="caution">
    <text evidence="2">The sequence shown here is derived from an EMBL/GenBank/DDBJ whole genome shotgun (WGS) entry which is preliminary data.</text>
</comment>
<proteinExistence type="predicted"/>
<dbReference type="RefSeq" id="WP_015605984.1">
    <property type="nucleotide sequence ID" value="NZ_BJYQ01000083.1"/>
</dbReference>
<sequence length="64" mass="7597">MPTIGTKGYSYDDFLSAIERQGYYEIKNPRVYKPGTNETDEEKVEKILKEFKEKYYNPLKVVKL</sequence>
<gene>
    <name evidence="2" type="ORF">D8792_04525</name>
    <name evidence="1" type="ORF">SOL01_13990</name>
</gene>
<evidence type="ECO:0000313" key="2">
    <source>
        <dbReference type="EMBL" id="RSJ90480.1"/>
    </source>
</evidence>
<evidence type="ECO:0000313" key="4">
    <source>
        <dbReference type="Proteomes" id="UP000321868"/>
    </source>
</evidence>
<reference evidence="1 4" key="2">
    <citation type="submission" date="2019-07" db="EMBL/GenBank/DDBJ databases">
        <title>Whole genome shotgun sequence of Streptococcus oligofermentans NBRC 106105.</title>
        <authorList>
            <person name="Hosoyama A."/>
            <person name="Uohara A."/>
            <person name="Ohji S."/>
            <person name="Ichikawa N."/>
        </authorList>
    </citation>
    <scope>NUCLEOTIDE SEQUENCE [LARGE SCALE GENOMIC DNA]</scope>
    <source>
        <strain evidence="1 4">NBRC 106105</strain>
    </source>
</reference>
<dbReference type="Proteomes" id="UP000270868">
    <property type="component" value="Unassembled WGS sequence"/>
</dbReference>
<evidence type="ECO:0000313" key="3">
    <source>
        <dbReference type="Proteomes" id="UP000270868"/>
    </source>
</evidence>
<reference evidence="2 3" key="1">
    <citation type="submission" date="2018-11" db="EMBL/GenBank/DDBJ databases">
        <title>Species Designations Belie Phenotypic and Genotypic Heterogeneity in Oral Streptococci.</title>
        <authorList>
            <person name="Velsko I."/>
        </authorList>
    </citation>
    <scope>NUCLEOTIDE SEQUENCE [LARGE SCALE GENOMIC DNA]</scope>
    <source>
        <strain evidence="2 3">A52</strain>
    </source>
</reference>
<accession>A0A428H400</accession>
<dbReference type="AlphaFoldDB" id="A0A428H400"/>
<protein>
    <submittedName>
        <fullName evidence="2">Uncharacterized protein</fullName>
    </submittedName>
</protein>
<dbReference type="Proteomes" id="UP000321868">
    <property type="component" value="Unassembled WGS sequence"/>
</dbReference>
<organism evidence="2 3">
    <name type="scientific">Streptococcus cristatus</name>
    <dbReference type="NCBI Taxonomy" id="45634"/>
    <lineage>
        <taxon>Bacteria</taxon>
        <taxon>Bacillati</taxon>
        <taxon>Bacillota</taxon>
        <taxon>Bacilli</taxon>
        <taxon>Lactobacillales</taxon>
        <taxon>Streptococcaceae</taxon>
        <taxon>Streptococcus</taxon>
    </lineage>
</organism>
<dbReference type="EMBL" id="BJYQ01000083">
    <property type="protein sequence ID" value="GEN97525.1"/>
    <property type="molecule type" value="Genomic_DNA"/>
</dbReference>
<name>A0A428H400_STRCR</name>